<comment type="function">
    <text evidence="7">Catalyzes the transfer of a N-acetyl-glucosamine moiety to 1D-myo-inositol 3-phosphate to produce 1D-myo-inositol 2-acetamido-2-deoxy-glucopyranoside 3-phosphate in the mycothiol biosynthesis pathway.</text>
</comment>
<comment type="subunit">
    <text evidence="7">Homodimer.</text>
</comment>
<evidence type="ECO:0000256" key="5">
    <source>
        <dbReference type="ARBA" id="ARBA00022842"/>
    </source>
</evidence>
<dbReference type="InterPro" id="IPR001296">
    <property type="entry name" value="Glyco_trans_1"/>
</dbReference>
<dbReference type="SUPFAM" id="SSF53756">
    <property type="entry name" value="UDP-Glycosyltransferase/glycogen phosphorylase"/>
    <property type="match status" value="1"/>
</dbReference>
<feature type="binding site" evidence="7">
    <location>
        <position position="339"/>
    </location>
    <ligand>
        <name>UDP-N-acetyl-alpha-D-glucosamine</name>
        <dbReference type="ChEBI" id="CHEBI:57705"/>
    </ligand>
</feature>
<feature type="binding site" evidence="7">
    <location>
        <position position="37"/>
    </location>
    <ligand>
        <name>UDP-N-acetyl-alpha-D-glucosamine</name>
        <dbReference type="ChEBI" id="CHEBI:57705"/>
    </ligand>
</feature>
<keyword evidence="11" id="KW-1185">Reference proteome</keyword>
<keyword evidence="5 7" id="KW-0460">Magnesium</keyword>
<feature type="binding site" evidence="7">
    <location>
        <position position="319"/>
    </location>
    <ligand>
        <name>Mg(2+)</name>
        <dbReference type="ChEBI" id="CHEBI:18420"/>
    </ligand>
</feature>
<dbReference type="RefSeq" id="WP_166099013.1">
    <property type="nucleotide sequence ID" value="NZ_BMMY01000005.1"/>
</dbReference>
<keyword evidence="2 7" id="KW-0328">Glycosyltransferase</keyword>
<reference evidence="10 11" key="1">
    <citation type="submission" date="2020-08" db="EMBL/GenBank/DDBJ databases">
        <title>Genome sequence of Phycicoccus endophyticus JCM 31784T.</title>
        <authorList>
            <person name="Hyun D.-W."/>
            <person name="Bae J.-W."/>
        </authorList>
    </citation>
    <scope>NUCLEOTIDE SEQUENCE [LARGE SCALE GENOMIC DNA]</scope>
    <source>
        <strain evidence="10 11">JCM 31784</strain>
    </source>
</reference>
<evidence type="ECO:0000256" key="2">
    <source>
        <dbReference type="ARBA" id="ARBA00022676"/>
    </source>
</evidence>
<gene>
    <name evidence="7 10" type="primary">mshA</name>
    <name evidence="10" type="ORF">H9L10_00135</name>
</gene>
<feature type="binding site" evidence="7">
    <location>
        <position position="92"/>
    </location>
    <ligand>
        <name>1D-myo-inositol 3-phosphate</name>
        <dbReference type="ChEBI" id="CHEBI:58401"/>
    </ligand>
</feature>
<dbReference type="Proteomes" id="UP000515976">
    <property type="component" value="Chromosome"/>
</dbReference>
<feature type="binding site" evidence="7">
    <location>
        <position position="309"/>
    </location>
    <ligand>
        <name>UDP-N-acetyl-alpha-D-glucosamine</name>
        <dbReference type="ChEBI" id="CHEBI:57705"/>
    </ligand>
</feature>
<proteinExistence type="inferred from homology"/>
<feature type="binding site" evidence="7">
    <location>
        <begin position="29"/>
        <end position="30"/>
    </location>
    <ligand>
        <name>UDP-N-acetyl-alpha-D-glucosamine</name>
        <dbReference type="ChEBI" id="CHEBI:57705"/>
    </ligand>
</feature>
<comment type="caution">
    <text evidence="7">Lacks conserved residue(s) required for the propagation of feature annotation.</text>
</comment>
<comment type="catalytic activity">
    <reaction evidence="6 7">
        <text>1D-myo-inositol 3-phosphate + UDP-N-acetyl-alpha-D-glucosamine = 1D-myo-inositol 2-acetamido-2-deoxy-alpha-D-glucopyranoside 3-phosphate + UDP + H(+)</text>
        <dbReference type="Rhea" id="RHEA:26188"/>
        <dbReference type="ChEBI" id="CHEBI:15378"/>
        <dbReference type="ChEBI" id="CHEBI:57705"/>
        <dbReference type="ChEBI" id="CHEBI:58223"/>
        <dbReference type="ChEBI" id="CHEBI:58401"/>
        <dbReference type="ChEBI" id="CHEBI:58892"/>
        <dbReference type="EC" id="2.4.1.250"/>
    </reaction>
</comment>
<evidence type="ECO:0000313" key="10">
    <source>
        <dbReference type="EMBL" id="QNN49589.1"/>
    </source>
</evidence>
<comment type="similarity">
    <text evidence="1 7">Belongs to the glycosyltransferase group 1 family. MshA subfamily.</text>
</comment>
<dbReference type="InterPro" id="IPR017814">
    <property type="entry name" value="Mycothiol_biosynthesis_MshA"/>
</dbReference>
<dbReference type="NCBIfam" id="TIGR03449">
    <property type="entry name" value="mycothiol_MshA"/>
    <property type="match status" value="1"/>
</dbReference>
<evidence type="ECO:0000256" key="3">
    <source>
        <dbReference type="ARBA" id="ARBA00022679"/>
    </source>
</evidence>
<evidence type="ECO:0000256" key="1">
    <source>
        <dbReference type="ARBA" id="ARBA00008449"/>
    </source>
</evidence>
<name>A0A7G9R1W4_9MICO</name>
<feature type="binding site" evidence="7">
    <location>
        <position position="23"/>
    </location>
    <ligand>
        <name>1D-myo-inositol 3-phosphate</name>
        <dbReference type="ChEBI" id="CHEBI:58401"/>
    </ligand>
</feature>
<feature type="binding site" evidence="7">
    <location>
        <position position="169"/>
    </location>
    <ligand>
        <name>1D-myo-inositol 3-phosphate</name>
        <dbReference type="ChEBI" id="CHEBI:58401"/>
    </ligand>
</feature>
<dbReference type="PANTHER" id="PTHR12526">
    <property type="entry name" value="GLYCOSYLTRANSFERASE"/>
    <property type="match status" value="1"/>
</dbReference>
<feature type="domain" description="Glycosyl transferase family 1" evidence="8">
    <location>
        <begin position="222"/>
        <end position="397"/>
    </location>
</feature>
<dbReference type="Pfam" id="PF00534">
    <property type="entry name" value="Glycos_transf_1"/>
    <property type="match status" value="1"/>
</dbReference>
<evidence type="ECO:0000256" key="4">
    <source>
        <dbReference type="ARBA" id="ARBA00022723"/>
    </source>
</evidence>
<feature type="binding site" evidence="7">
    <location>
        <begin position="34"/>
        <end position="39"/>
    </location>
    <ligand>
        <name>1D-myo-inositol 3-phosphate</name>
        <dbReference type="ChEBI" id="CHEBI:58401"/>
    </ligand>
</feature>
<sequence>MTSTSAASPPAPGPRRVAMVTVHTSPLAQPGTGDAGGMNVYVLEVARQLARAGTAVDLFTRATSASQPDVVQVEPGVVVRHVPAGPYEGLSKEELPGQLCAFAAGMMRVAAHAPAGYYDLVHSHYWLSGQVGWLAADRWGVPLVHSMHTMARVKNLHLADGDEPEPRGREIGEVQVVEAADRLVANTRREADELVELYDAEPERVAVAEPGVDLATFTPGSRAEARAVLGLPPDAVLLLFVGRVQPLKGPDVLVRAAAELARRRPDLRERLVVAVLGGASGSGVRTPMGLEDLAARLGIGDRLRVVPPVERATLAQWYRAADAVAVPSHSESFGLVAVEAQACGAPVVAANVGGLPTAVGDAGVLVDGHDTADWATALGRVALDAERRRVLGRRGAEHAQGFGWARTAEKLLAVYRGALAAPKDVSIHDAQRLRDVPPAVIP</sequence>
<dbReference type="PANTHER" id="PTHR12526:SF510">
    <property type="entry name" value="D-INOSITOL 3-PHOSPHATE GLYCOSYLTRANSFERASE"/>
    <property type="match status" value="1"/>
</dbReference>
<dbReference type="GO" id="GO:0102710">
    <property type="term" value="F:D-inositol-3-phosphate glycosyltransferase activity"/>
    <property type="evidence" value="ECO:0007669"/>
    <property type="project" value="UniProtKB-EC"/>
</dbReference>
<dbReference type="GO" id="GO:0008375">
    <property type="term" value="F:acetylglucosaminyltransferase activity"/>
    <property type="evidence" value="ECO:0007669"/>
    <property type="project" value="UniProtKB-UniRule"/>
</dbReference>
<dbReference type="AlphaFoldDB" id="A0A7G9R1W4"/>
<protein>
    <recommendedName>
        <fullName evidence="7">D-inositol-3-phosphate glycosyltransferase</fullName>
        <ecNumber evidence="7">2.4.1.250</ecNumber>
    </recommendedName>
    <alternativeName>
        <fullName evidence="7">N-acetylglucosamine-inositol-phosphate N-acetylglucosaminyltransferase</fullName>
        <shortName evidence="7">GlcNAc-Ins-P N-acetylglucosaminyltransferase</shortName>
    </alternativeName>
</protein>
<dbReference type="KEGG" id="pei:H9L10_00135"/>
<feature type="binding site" evidence="7">
    <location>
        <position position="243"/>
    </location>
    <ligand>
        <name>UDP-N-acetyl-alpha-D-glucosamine</name>
        <dbReference type="ChEBI" id="CHEBI:57705"/>
    </ligand>
</feature>
<feature type="binding site" evidence="7">
    <location>
        <position position="248"/>
    </location>
    <ligand>
        <name>UDP-N-acetyl-alpha-D-glucosamine</name>
        <dbReference type="ChEBI" id="CHEBI:57705"/>
    </ligand>
</feature>
<evidence type="ECO:0000313" key="11">
    <source>
        <dbReference type="Proteomes" id="UP000515976"/>
    </source>
</evidence>
<accession>A0A7G9R1W4</accession>
<dbReference type="EMBL" id="CP060712">
    <property type="protein sequence ID" value="QNN49589.1"/>
    <property type="molecule type" value="Genomic_DNA"/>
</dbReference>
<feature type="domain" description="Glycosyltransferase subfamily 4-like N-terminal" evidence="9">
    <location>
        <begin position="36"/>
        <end position="211"/>
    </location>
</feature>
<evidence type="ECO:0000259" key="8">
    <source>
        <dbReference type="Pfam" id="PF00534"/>
    </source>
</evidence>
<dbReference type="EC" id="2.4.1.250" evidence="7"/>
<feature type="binding site" evidence="7">
    <location>
        <position position="125"/>
    </location>
    <ligand>
        <name>1D-myo-inositol 3-phosphate</name>
        <dbReference type="ChEBI" id="CHEBI:58401"/>
    </ligand>
</feature>
<keyword evidence="3 7" id="KW-0808">Transferase</keyword>
<dbReference type="HAMAP" id="MF_01695">
    <property type="entry name" value="MshA"/>
    <property type="match status" value="1"/>
</dbReference>
<dbReference type="Pfam" id="PF13579">
    <property type="entry name" value="Glyco_trans_4_4"/>
    <property type="match status" value="1"/>
</dbReference>
<feature type="binding site" evidence="7">
    <location>
        <position position="149"/>
    </location>
    <ligand>
        <name>1D-myo-inositol 3-phosphate</name>
        <dbReference type="ChEBI" id="CHEBI:58401"/>
    </ligand>
</feature>
<dbReference type="InterPro" id="IPR028098">
    <property type="entry name" value="Glyco_trans_4-like_N"/>
</dbReference>
<feature type="binding site" evidence="7">
    <location>
        <position position="318"/>
    </location>
    <ligand>
        <name>Mg(2+)</name>
        <dbReference type="ChEBI" id="CHEBI:18420"/>
    </ligand>
</feature>
<keyword evidence="4 7" id="KW-0479">Metal-binding</keyword>
<organism evidence="10 11">
    <name type="scientific">Phycicoccus endophyticus</name>
    <dbReference type="NCBI Taxonomy" id="1690220"/>
    <lineage>
        <taxon>Bacteria</taxon>
        <taxon>Bacillati</taxon>
        <taxon>Actinomycetota</taxon>
        <taxon>Actinomycetes</taxon>
        <taxon>Micrococcales</taxon>
        <taxon>Intrasporangiaceae</taxon>
        <taxon>Phycicoccus</taxon>
    </lineage>
</organism>
<dbReference type="GO" id="GO:0000287">
    <property type="term" value="F:magnesium ion binding"/>
    <property type="evidence" value="ECO:0007669"/>
    <property type="project" value="UniProtKB-UniRule"/>
</dbReference>
<dbReference type="Gene3D" id="3.40.50.2000">
    <property type="entry name" value="Glycogen Phosphorylase B"/>
    <property type="match status" value="2"/>
</dbReference>
<dbReference type="GO" id="GO:0010125">
    <property type="term" value="P:mycothiol biosynthetic process"/>
    <property type="evidence" value="ECO:0007669"/>
    <property type="project" value="UniProtKB-UniRule"/>
</dbReference>
<feature type="binding site" evidence="7">
    <location>
        <position position="331"/>
    </location>
    <ligand>
        <name>UDP-N-acetyl-alpha-D-glucosamine</name>
        <dbReference type="ChEBI" id="CHEBI:57705"/>
    </ligand>
</feature>
<feature type="binding site" evidence="7">
    <location>
        <position position="321"/>
    </location>
    <ligand>
        <name>Mg(2+)</name>
        <dbReference type="ChEBI" id="CHEBI:18420"/>
    </ligand>
</feature>
<evidence type="ECO:0000256" key="6">
    <source>
        <dbReference type="ARBA" id="ARBA00048131"/>
    </source>
</evidence>
<evidence type="ECO:0000259" key="9">
    <source>
        <dbReference type="Pfam" id="PF13579"/>
    </source>
</evidence>
<evidence type="ECO:0000256" key="7">
    <source>
        <dbReference type="HAMAP-Rule" id="MF_01695"/>
    </source>
</evidence>